<dbReference type="AlphaFoldDB" id="A0A069D5W0"/>
<dbReference type="EMBL" id="BAJS01000057">
    <property type="protein sequence ID" value="GAK38268.1"/>
    <property type="molecule type" value="Genomic_DNA"/>
</dbReference>
<proteinExistence type="predicted"/>
<protein>
    <submittedName>
        <fullName evidence="1">Uncharacterized protein</fullName>
    </submittedName>
</protein>
<keyword evidence="2" id="KW-1185">Reference proteome</keyword>
<evidence type="ECO:0000313" key="2">
    <source>
        <dbReference type="Proteomes" id="UP000027601"/>
    </source>
</evidence>
<dbReference type="Proteomes" id="UP000027601">
    <property type="component" value="Unassembled WGS sequence"/>
</dbReference>
<name>A0A069D5W0_9BACE</name>
<reference evidence="1 2" key="1">
    <citation type="journal article" date="2015" name="Microbes Environ.">
        <title>Distribution and evolution of nitrogen fixation genes in the phylum bacteroidetes.</title>
        <authorList>
            <person name="Inoue J."/>
            <person name="Oshima K."/>
            <person name="Suda W."/>
            <person name="Sakamoto M."/>
            <person name="Iino T."/>
            <person name="Noda S."/>
            <person name="Hongoh Y."/>
            <person name="Hattori M."/>
            <person name="Ohkuma M."/>
        </authorList>
    </citation>
    <scope>NUCLEOTIDE SEQUENCE [LARGE SCALE GENOMIC DNA]</scope>
    <source>
        <strain evidence="1 2">JCM 15093</strain>
    </source>
</reference>
<gene>
    <name evidence="1" type="ORF">JCM15093_3607</name>
</gene>
<sequence>MNVGVNSSDVFNAPSGLGIVRIINYQTGSAFLMVCADSYLIPQLNVQVIKKFAPVYLRITHKPIEYIFLAMQNMA</sequence>
<accession>A0A069D5W0</accession>
<comment type="caution">
    <text evidence="1">The sequence shown here is derived from an EMBL/GenBank/DDBJ whole genome shotgun (WGS) entry which is preliminary data.</text>
</comment>
<evidence type="ECO:0000313" key="1">
    <source>
        <dbReference type="EMBL" id="GAK38268.1"/>
    </source>
</evidence>
<organism evidence="1 2">
    <name type="scientific">Bacteroides graminisolvens DSM 19988 = JCM 15093</name>
    <dbReference type="NCBI Taxonomy" id="1121097"/>
    <lineage>
        <taxon>Bacteria</taxon>
        <taxon>Pseudomonadati</taxon>
        <taxon>Bacteroidota</taxon>
        <taxon>Bacteroidia</taxon>
        <taxon>Bacteroidales</taxon>
        <taxon>Bacteroidaceae</taxon>
        <taxon>Bacteroides</taxon>
    </lineage>
</organism>